<dbReference type="Gene3D" id="1.10.3720.10">
    <property type="entry name" value="MetI-like"/>
    <property type="match status" value="1"/>
</dbReference>
<feature type="transmembrane region" description="Helical" evidence="7">
    <location>
        <begin position="73"/>
        <end position="97"/>
    </location>
</feature>
<dbReference type="InterPro" id="IPR035906">
    <property type="entry name" value="MetI-like_sf"/>
</dbReference>
<protein>
    <submittedName>
        <fullName evidence="9">Carbohydrate ABC transporter permease</fullName>
    </submittedName>
</protein>
<dbReference type="SUPFAM" id="SSF161098">
    <property type="entry name" value="MetI-like"/>
    <property type="match status" value="1"/>
</dbReference>
<reference evidence="10" key="1">
    <citation type="journal article" date="2019" name="Int. J. Syst. Evol. Microbiol.">
        <title>The Global Catalogue of Microorganisms (GCM) 10K type strain sequencing project: providing services to taxonomists for standard genome sequencing and annotation.</title>
        <authorList>
            <consortium name="The Broad Institute Genomics Platform"/>
            <consortium name="The Broad Institute Genome Sequencing Center for Infectious Disease"/>
            <person name="Wu L."/>
            <person name="Ma J."/>
        </authorList>
    </citation>
    <scope>NUCLEOTIDE SEQUENCE [LARGE SCALE GENOMIC DNA]</scope>
    <source>
        <strain evidence="10">CGMCC 4.1641</strain>
    </source>
</reference>
<evidence type="ECO:0000256" key="4">
    <source>
        <dbReference type="ARBA" id="ARBA00022692"/>
    </source>
</evidence>
<evidence type="ECO:0000256" key="5">
    <source>
        <dbReference type="ARBA" id="ARBA00022989"/>
    </source>
</evidence>
<evidence type="ECO:0000256" key="6">
    <source>
        <dbReference type="ARBA" id="ARBA00023136"/>
    </source>
</evidence>
<keyword evidence="3" id="KW-1003">Cell membrane</keyword>
<dbReference type="PROSITE" id="PS50928">
    <property type="entry name" value="ABC_TM1"/>
    <property type="match status" value="1"/>
</dbReference>
<evidence type="ECO:0000259" key="8">
    <source>
        <dbReference type="PROSITE" id="PS50928"/>
    </source>
</evidence>
<sequence length="297" mass="32639">MIQTRGERAFALFAAIMMGLITLAAFLPFVLIIIASVTKESSLINDGYSFFPKALSLDAYLYLKASAYTFLRAYGVSFLVTIIGTAVGLLITSMLAYPMSRRDFKYHNTLAFVVFFTMLFSGGVVPSYIMWTQYFHIKDSLAALIVPNLLANGFNVLLVRNYFKSNVPIDLIESAQIDGATETRTFFRIMLPLSVPVLATVGLFMGLAYWNDWINALYYVSKPQYYGIQNLLVQLMNNIQYLNSGQAGNAVGAGAVDLPSSAVRMAMAVLGIVPILVVLPPLQKYLTRGVVIGAVKG</sequence>
<organism evidence="9 10">
    <name type="scientific">Cohnella boryungensis</name>
    <dbReference type="NCBI Taxonomy" id="768479"/>
    <lineage>
        <taxon>Bacteria</taxon>
        <taxon>Bacillati</taxon>
        <taxon>Bacillota</taxon>
        <taxon>Bacilli</taxon>
        <taxon>Bacillales</taxon>
        <taxon>Paenibacillaceae</taxon>
        <taxon>Cohnella</taxon>
    </lineage>
</organism>
<keyword evidence="5 7" id="KW-1133">Transmembrane helix</keyword>
<dbReference type="Proteomes" id="UP001595755">
    <property type="component" value="Unassembled WGS sequence"/>
</dbReference>
<dbReference type="RefSeq" id="WP_204600964.1">
    <property type="nucleotide sequence ID" value="NZ_JBHSED010000003.1"/>
</dbReference>
<dbReference type="Pfam" id="PF00528">
    <property type="entry name" value="BPD_transp_1"/>
    <property type="match status" value="1"/>
</dbReference>
<dbReference type="CDD" id="cd06261">
    <property type="entry name" value="TM_PBP2"/>
    <property type="match status" value="1"/>
</dbReference>
<keyword evidence="6 7" id="KW-0472">Membrane</keyword>
<gene>
    <name evidence="9" type="ORF">ACFO1S_01680</name>
</gene>
<evidence type="ECO:0000256" key="7">
    <source>
        <dbReference type="RuleBase" id="RU363032"/>
    </source>
</evidence>
<dbReference type="PANTHER" id="PTHR43744:SF9">
    <property type="entry name" value="POLYGALACTURONAN_RHAMNOGALACTURONAN TRANSPORT SYSTEM PERMEASE PROTEIN YTCP"/>
    <property type="match status" value="1"/>
</dbReference>
<evidence type="ECO:0000313" key="10">
    <source>
        <dbReference type="Proteomes" id="UP001595755"/>
    </source>
</evidence>
<feature type="transmembrane region" description="Helical" evidence="7">
    <location>
        <begin position="262"/>
        <end position="279"/>
    </location>
</feature>
<comment type="similarity">
    <text evidence="7">Belongs to the binding-protein-dependent transport system permease family.</text>
</comment>
<feature type="transmembrane region" description="Helical" evidence="7">
    <location>
        <begin position="109"/>
        <end position="129"/>
    </location>
</feature>
<keyword evidence="4 7" id="KW-0812">Transmembrane</keyword>
<proteinExistence type="inferred from homology"/>
<keyword evidence="2 7" id="KW-0813">Transport</keyword>
<evidence type="ECO:0000256" key="1">
    <source>
        <dbReference type="ARBA" id="ARBA00004651"/>
    </source>
</evidence>
<dbReference type="InterPro" id="IPR000515">
    <property type="entry name" value="MetI-like"/>
</dbReference>
<feature type="transmembrane region" description="Helical" evidence="7">
    <location>
        <begin position="12"/>
        <end position="37"/>
    </location>
</feature>
<dbReference type="EMBL" id="JBHSED010000003">
    <property type="protein sequence ID" value="MFC4302146.1"/>
    <property type="molecule type" value="Genomic_DNA"/>
</dbReference>
<comment type="subcellular location">
    <subcellularLocation>
        <location evidence="1 7">Cell membrane</location>
        <topology evidence="1 7">Multi-pass membrane protein</topology>
    </subcellularLocation>
</comment>
<accession>A0ABV8S3L3</accession>
<feature type="transmembrane region" description="Helical" evidence="7">
    <location>
        <begin position="141"/>
        <end position="159"/>
    </location>
</feature>
<comment type="caution">
    <text evidence="9">The sequence shown here is derived from an EMBL/GenBank/DDBJ whole genome shotgun (WGS) entry which is preliminary data.</text>
</comment>
<feature type="domain" description="ABC transmembrane type-1" evidence="8">
    <location>
        <begin position="74"/>
        <end position="282"/>
    </location>
</feature>
<name>A0ABV8S3L3_9BACL</name>
<evidence type="ECO:0000256" key="3">
    <source>
        <dbReference type="ARBA" id="ARBA00022475"/>
    </source>
</evidence>
<evidence type="ECO:0000256" key="2">
    <source>
        <dbReference type="ARBA" id="ARBA00022448"/>
    </source>
</evidence>
<dbReference type="PANTHER" id="PTHR43744">
    <property type="entry name" value="ABC TRANSPORTER PERMEASE PROTEIN MG189-RELATED-RELATED"/>
    <property type="match status" value="1"/>
</dbReference>
<feature type="transmembrane region" description="Helical" evidence="7">
    <location>
        <begin position="189"/>
        <end position="210"/>
    </location>
</feature>
<keyword evidence="10" id="KW-1185">Reference proteome</keyword>
<evidence type="ECO:0000313" key="9">
    <source>
        <dbReference type="EMBL" id="MFC4302146.1"/>
    </source>
</evidence>